<dbReference type="InterPro" id="IPR001789">
    <property type="entry name" value="Sig_transdc_resp-reg_receiver"/>
</dbReference>
<dbReference type="SMART" id="SM00387">
    <property type="entry name" value="HATPase_c"/>
    <property type="match status" value="1"/>
</dbReference>
<feature type="domain" description="Histidine kinase" evidence="8">
    <location>
        <begin position="575"/>
        <end position="785"/>
    </location>
</feature>
<keyword evidence="7" id="KW-0472">Membrane</keyword>
<dbReference type="Gene3D" id="3.30.565.10">
    <property type="entry name" value="Histidine kinase-like ATPase, C-terminal domain"/>
    <property type="match status" value="1"/>
</dbReference>
<name>A0A6J6DRK6_9ZZZZ</name>
<evidence type="ECO:0000256" key="5">
    <source>
        <dbReference type="ARBA" id="ARBA00022840"/>
    </source>
</evidence>
<evidence type="ECO:0000256" key="7">
    <source>
        <dbReference type="SAM" id="Phobius"/>
    </source>
</evidence>
<dbReference type="CDD" id="cd00156">
    <property type="entry name" value="REC"/>
    <property type="match status" value="1"/>
</dbReference>
<keyword evidence="4" id="KW-0418">Kinase</keyword>
<feature type="domain" description="Response regulatory" evidence="9">
    <location>
        <begin position="802"/>
        <end position="914"/>
    </location>
</feature>
<organism evidence="10">
    <name type="scientific">freshwater metagenome</name>
    <dbReference type="NCBI Taxonomy" id="449393"/>
    <lineage>
        <taxon>unclassified sequences</taxon>
        <taxon>metagenomes</taxon>
        <taxon>ecological metagenomes</taxon>
    </lineage>
</organism>
<reference evidence="10" key="1">
    <citation type="submission" date="2020-05" db="EMBL/GenBank/DDBJ databases">
        <authorList>
            <person name="Chiriac C."/>
            <person name="Salcher M."/>
            <person name="Ghai R."/>
            <person name="Kavagutti S V."/>
        </authorList>
    </citation>
    <scope>NUCLEOTIDE SEQUENCE</scope>
</reference>
<dbReference type="SUPFAM" id="SSF47384">
    <property type="entry name" value="Homodimeric domain of signal transducing histidine kinase"/>
    <property type="match status" value="1"/>
</dbReference>
<dbReference type="Gene3D" id="3.40.50.2300">
    <property type="match status" value="1"/>
</dbReference>
<evidence type="ECO:0000256" key="3">
    <source>
        <dbReference type="ARBA" id="ARBA00022741"/>
    </source>
</evidence>
<dbReference type="InterPro" id="IPR004358">
    <property type="entry name" value="Sig_transdc_His_kin-like_C"/>
</dbReference>
<dbReference type="SMART" id="SM00388">
    <property type="entry name" value="HisKA"/>
    <property type="match status" value="1"/>
</dbReference>
<evidence type="ECO:0000256" key="4">
    <source>
        <dbReference type="ARBA" id="ARBA00022777"/>
    </source>
</evidence>
<accession>A0A6J6DRK6</accession>
<feature type="transmembrane region" description="Helical" evidence="7">
    <location>
        <begin position="165"/>
        <end position="187"/>
    </location>
</feature>
<keyword evidence="3" id="KW-0547">Nucleotide-binding</keyword>
<dbReference type="SUPFAM" id="SSF55874">
    <property type="entry name" value="ATPase domain of HSP90 chaperone/DNA topoisomerase II/histidine kinase"/>
    <property type="match status" value="1"/>
</dbReference>
<dbReference type="InterPro" id="IPR003661">
    <property type="entry name" value="HisK_dim/P_dom"/>
</dbReference>
<dbReference type="PROSITE" id="PS50109">
    <property type="entry name" value="HIS_KIN"/>
    <property type="match status" value="1"/>
</dbReference>
<dbReference type="Pfam" id="PF02518">
    <property type="entry name" value="HATPase_c"/>
    <property type="match status" value="1"/>
</dbReference>
<dbReference type="EMBL" id="CAEZTS010000004">
    <property type="protein sequence ID" value="CAB4565844.1"/>
    <property type="molecule type" value="Genomic_DNA"/>
</dbReference>
<dbReference type="InterPro" id="IPR003594">
    <property type="entry name" value="HATPase_dom"/>
</dbReference>
<dbReference type="PRINTS" id="PR00344">
    <property type="entry name" value="BCTRLSENSOR"/>
</dbReference>
<dbReference type="GO" id="GO:0005524">
    <property type="term" value="F:ATP binding"/>
    <property type="evidence" value="ECO:0007669"/>
    <property type="project" value="UniProtKB-KW"/>
</dbReference>
<evidence type="ECO:0000259" key="8">
    <source>
        <dbReference type="PROSITE" id="PS50109"/>
    </source>
</evidence>
<feature type="transmembrane region" description="Helical" evidence="7">
    <location>
        <begin position="128"/>
        <end position="145"/>
    </location>
</feature>
<gene>
    <name evidence="10" type="ORF">UFOPK1722_00083</name>
</gene>
<dbReference type="PANTHER" id="PTHR43065:SF46">
    <property type="entry name" value="C4-DICARBOXYLATE TRANSPORT SENSOR PROTEIN DCTB"/>
    <property type="match status" value="1"/>
</dbReference>
<dbReference type="InterPro" id="IPR036097">
    <property type="entry name" value="HisK_dim/P_sf"/>
</dbReference>
<keyword evidence="5" id="KW-0067">ATP-binding</keyword>
<keyword evidence="7" id="KW-0812">Transmembrane</keyword>
<dbReference type="Pfam" id="PF00072">
    <property type="entry name" value="Response_reg"/>
    <property type="match status" value="1"/>
</dbReference>
<dbReference type="PROSITE" id="PS50110">
    <property type="entry name" value="RESPONSE_REGULATORY"/>
    <property type="match status" value="1"/>
</dbReference>
<dbReference type="SUPFAM" id="SSF52172">
    <property type="entry name" value="CheY-like"/>
    <property type="match status" value="1"/>
</dbReference>
<proteinExistence type="predicted"/>
<dbReference type="AlphaFoldDB" id="A0A6J6DRK6"/>
<sequence>MDTDAVDETGTTDDYRVVSRARFAALLAWAALAGVAGLAASLGFDVRLALAVVIVARALHGVPAGAVALASGAVVTFVVSGHVMSSEIDVAPAVLSTLFLVIQAIALSHLVVFLTIRIGGRERPVRRFMVLSGALVATSLLLALVEWMVNDLVLDGSTTSFWERGAAVVVGGVLGLCGAIFVLGRWFRYRGLSVDELTAPLVALVVVVLGLQATGEVWRSADQDRLRDASRVTMAGFLDDLSSEVNAVIVALEADVGTFDSLDSVAALILRGDRIDDEILVGDEEFVRRIVAEIPEGGDGAGEREAGTRLIGGGPILVGGRNLLALEVVPDEGGAASGTWYLAVIDADRVLAGVNDSLAASFADVAVSFAGSTDSVNAVGVVDGVELTMTARPGPGFGIDGQQATLILAFEVLLGAAIVAVLLLGASSQVRVALERRRRESLLEAALDATPGLSVVFDEDMTVLAGNRAVRDAFSDRIPGIPVIEVLGFGPETVRARIAGELLVKVLGGEGGHAEVTGGEGDEMRILELEAYPVSVPGDERIGFLHVSDATERRSMAMRTAQAERMESLGALAGGLAHDFNNLLFVTLGNLQLMAMNETVTKDEKLAKFLSRSMAAVERGAEITKSLLAVARSQPLEETAVSLADLIKGLLPLVKQAVGAGRTVEVDMPDPNLHLMVDAGRLQSCILNLAFNSRDAMGPTGCVRIAAHRRGDMIELSVSDDGAGMPADVVARAFEPFFTTKKAGSGTGLGLATVYAFAQQSGGTATLDSRPGVGTTVTLVLPLHVPGAASERTTATRRAGRRVVVADDEQALAEMVAAWLMDVGIDARFALSPREALELISEFRPDVLVSDANFGLEQDGLDLARLATADQPDLAVIFMTGYSSSMKQLQELGERTLAKPFSREDLYAAVLPLVADDATDASAAHDPSRGGDAHG</sequence>
<feature type="transmembrane region" description="Helical" evidence="7">
    <location>
        <begin position="58"/>
        <end position="79"/>
    </location>
</feature>
<dbReference type="InterPro" id="IPR011006">
    <property type="entry name" value="CheY-like_superfamily"/>
</dbReference>
<feature type="transmembrane region" description="Helical" evidence="7">
    <location>
        <begin position="412"/>
        <end position="434"/>
    </location>
</feature>
<dbReference type="Gene3D" id="3.30.450.20">
    <property type="entry name" value="PAS domain"/>
    <property type="match status" value="1"/>
</dbReference>
<keyword evidence="6" id="KW-0902">Two-component regulatory system</keyword>
<evidence type="ECO:0000256" key="6">
    <source>
        <dbReference type="ARBA" id="ARBA00023012"/>
    </source>
</evidence>
<dbReference type="PANTHER" id="PTHR43065">
    <property type="entry name" value="SENSOR HISTIDINE KINASE"/>
    <property type="match status" value="1"/>
</dbReference>
<evidence type="ECO:0000313" key="10">
    <source>
        <dbReference type="EMBL" id="CAB4565844.1"/>
    </source>
</evidence>
<dbReference type="SMART" id="SM00448">
    <property type="entry name" value="REC"/>
    <property type="match status" value="1"/>
</dbReference>
<dbReference type="Gene3D" id="1.10.287.130">
    <property type="match status" value="1"/>
</dbReference>
<feature type="transmembrane region" description="Helical" evidence="7">
    <location>
        <begin position="23"/>
        <end position="46"/>
    </location>
</feature>
<evidence type="ECO:0000256" key="2">
    <source>
        <dbReference type="ARBA" id="ARBA00022679"/>
    </source>
</evidence>
<keyword evidence="1" id="KW-0597">Phosphoprotein</keyword>
<keyword evidence="2" id="KW-0808">Transferase</keyword>
<dbReference type="GO" id="GO:0000155">
    <property type="term" value="F:phosphorelay sensor kinase activity"/>
    <property type="evidence" value="ECO:0007669"/>
    <property type="project" value="InterPro"/>
</dbReference>
<evidence type="ECO:0000256" key="1">
    <source>
        <dbReference type="ARBA" id="ARBA00022553"/>
    </source>
</evidence>
<protein>
    <submittedName>
        <fullName evidence="10">Unannotated protein</fullName>
    </submittedName>
</protein>
<dbReference type="InterPro" id="IPR036890">
    <property type="entry name" value="HATPase_C_sf"/>
</dbReference>
<keyword evidence="7" id="KW-1133">Transmembrane helix</keyword>
<feature type="transmembrane region" description="Helical" evidence="7">
    <location>
        <begin position="91"/>
        <end position="116"/>
    </location>
</feature>
<evidence type="ECO:0000259" key="9">
    <source>
        <dbReference type="PROSITE" id="PS50110"/>
    </source>
</evidence>
<dbReference type="InterPro" id="IPR005467">
    <property type="entry name" value="His_kinase_dom"/>
</dbReference>